<dbReference type="PANTHER" id="PTHR11851:SF226">
    <property type="entry name" value="CYTOCHROME B-C1 COMPLEX SUBUNIT 2, MITOCHONDRIAL"/>
    <property type="match status" value="1"/>
</dbReference>
<reference evidence="6" key="1">
    <citation type="journal article" date="2023" name="Mol. Biol. Evol.">
        <title>Third-Generation Sequencing Reveals the Adaptive Role of the Epigenome in Three Deep-Sea Polychaetes.</title>
        <authorList>
            <person name="Perez M."/>
            <person name="Aroh O."/>
            <person name="Sun Y."/>
            <person name="Lan Y."/>
            <person name="Juniper S.K."/>
            <person name="Young C.R."/>
            <person name="Angers B."/>
            <person name="Qian P.Y."/>
        </authorList>
    </citation>
    <scope>NUCLEOTIDE SEQUENCE</scope>
    <source>
        <strain evidence="6">R07B-5</strain>
    </source>
</reference>
<dbReference type="Pfam" id="PF05193">
    <property type="entry name" value="Peptidase_M16_C"/>
    <property type="match status" value="1"/>
</dbReference>
<feature type="domain" description="Peptidase M16 C-terminal" evidence="5">
    <location>
        <begin position="196"/>
        <end position="375"/>
    </location>
</feature>
<dbReference type="InterPro" id="IPR007863">
    <property type="entry name" value="Peptidase_M16_C"/>
</dbReference>
<comment type="subcellular location">
    <subcellularLocation>
        <location evidence="1">Mitochondrion</location>
    </subcellularLocation>
</comment>
<dbReference type="GO" id="GO:0016020">
    <property type="term" value="C:membrane"/>
    <property type="evidence" value="ECO:0007669"/>
    <property type="project" value="UniProtKB-ARBA"/>
</dbReference>
<keyword evidence="7" id="KW-1185">Reference proteome</keyword>
<dbReference type="InterPro" id="IPR011765">
    <property type="entry name" value="Pept_M16_N"/>
</dbReference>
<evidence type="ECO:0000256" key="3">
    <source>
        <dbReference type="ARBA" id="ARBA00023128"/>
    </source>
</evidence>
<dbReference type="GO" id="GO:0005739">
    <property type="term" value="C:mitochondrion"/>
    <property type="evidence" value="ECO:0007669"/>
    <property type="project" value="UniProtKB-SubCell"/>
</dbReference>
<dbReference type="InterPro" id="IPR011249">
    <property type="entry name" value="Metalloenz_LuxS/M16"/>
</dbReference>
<dbReference type="Gene3D" id="3.30.830.10">
    <property type="entry name" value="Metalloenzyme, LuxS/M16 peptidase-like"/>
    <property type="match status" value="2"/>
</dbReference>
<proteinExistence type="predicted"/>
<dbReference type="FunFam" id="3.30.830.10:FF:000021">
    <property type="entry name" value="Cytochrome b-c1 complex subunit 2"/>
    <property type="match status" value="1"/>
</dbReference>
<dbReference type="AlphaFoldDB" id="A0AAD9NSQ4"/>
<protein>
    <recommendedName>
        <fullName evidence="8">Cytochrome b-c1 complex subunit 2, mitochondrial</fullName>
    </recommendedName>
</protein>
<name>A0AAD9NSQ4_RIDPI</name>
<dbReference type="PANTHER" id="PTHR11851">
    <property type="entry name" value="METALLOPROTEASE"/>
    <property type="match status" value="1"/>
</dbReference>
<evidence type="ECO:0000259" key="4">
    <source>
        <dbReference type="Pfam" id="PF00675"/>
    </source>
</evidence>
<accession>A0AAD9NSQ4</accession>
<evidence type="ECO:0008006" key="8">
    <source>
        <dbReference type="Google" id="ProtNLM"/>
    </source>
</evidence>
<organism evidence="6 7">
    <name type="scientific">Ridgeia piscesae</name>
    <name type="common">Tubeworm</name>
    <dbReference type="NCBI Taxonomy" id="27915"/>
    <lineage>
        <taxon>Eukaryota</taxon>
        <taxon>Metazoa</taxon>
        <taxon>Spiralia</taxon>
        <taxon>Lophotrochozoa</taxon>
        <taxon>Annelida</taxon>
        <taxon>Polychaeta</taxon>
        <taxon>Sedentaria</taxon>
        <taxon>Canalipalpata</taxon>
        <taxon>Sabellida</taxon>
        <taxon>Siboglinidae</taxon>
        <taxon>Ridgeia</taxon>
    </lineage>
</organism>
<dbReference type="GO" id="GO:0046872">
    <property type="term" value="F:metal ion binding"/>
    <property type="evidence" value="ECO:0007669"/>
    <property type="project" value="InterPro"/>
</dbReference>
<evidence type="ECO:0000259" key="5">
    <source>
        <dbReference type="Pfam" id="PF05193"/>
    </source>
</evidence>
<dbReference type="FunFam" id="3.30.830.10:FF:000039">
    <property type="entry name" value="Ubiquinol-cytochrome c reductase core subunit 2"/>
    <property type="match status" value="1"/>
</dbReference>
<evidence type="ECO:0000256" key="2">
    <source>
        <dbReference type="ARBA" id="ARBA00022946"/>
    </source>
</evidence>
<evidence type="ECO:0000313" key="7">
    <source>
        <dbReference type="Proteomes" id="UP001209878"/>
    </source>
</evidence>
<dbReference type="InterPro" id="IPR050361">
    <property type="entry name" value="MPP/UQCRC_Complex"/>
</dbReference>
<gene>
    <name evidence="6" type="ORF">NP493_498g02020</name>
</gene>
<keyword evidence="3" id="KW-0496">Mitochondrion</keyword>
<dbReference type="SUPFAM" id="SSF63411">
    <property type="entry name" value="LuxS/MPP-like metallohydrolase"/>
    <property type="match status" value="2"/>
</dbReference>
<dbReference type="Proteomes" id="UP001209878">
    <property type="component" value="Unassembled WGS sequence"/>
</dbReference>
<comment type="caution">
    <text evidence="6">The sequence shown here is derived from an EMBL/GenBank/DDBJ whole genome shotgun (WGS) entry which is preliminary data.</text>
</comment>
<evidence type="ECO:0000313" key="6">
    <source>
        <dbReference type="EMBL" id="KAK2179333.1"/>
    </source>
</evidence>
<sequence length="451" mass="47650">MKATGRSIFAAIRGRSYATQAATKQADIAAKQDAKLTRLPNGMIVASVENNSPVSRIAVFYNAGPRFEGSDSGITHAVRSAASLSSTQATAFGISRNIQQIGGSLQCTSTREHMIYSVECLRNNLETGVEQLSYVTTSPAFKPWEVKEISAKQQLDLAILQQQPEVRVIEALHKAAFRNTLGNSLYSPDFCIGSYSPEQLAAFVSSNYTSGNMSIVGVGVDQEDLLQLVKKYFGKVASGNGPSVQNSVFHGDEVRIDAPGSLVHAAIASEGLGLGDSKLLAQGVLLHVLGTGPYVKYGINNATSKLGQAAAANTSGAFSATAISASYSDSGLFGFQVVAPAEDAAKMLQAMVDATNKLTEEKIQDADVARAKKQLKVALATRMENQADVLQYMGITSLLGGQVLAYDDLASAIDKVTVADVTEVAKKVITGKPAMAVVGNLMNTPYLDQLL</sequence>
<dbReference type="EMBL" id="JAODUO010000497">
    <property type="protein sequence ID" value="KAK2179333.1"/>
    <property type="molecule type" value="Genomic_DNA"/>
</dbReference>
<evidence type="ECO:0000256" key="1">
    <source>
        <dbReference type="ARBA" id="ARBA00004173"/>
    </source>
</evidence>
<feature type="domain" description="Peptidase M16 N-terminal" evidence="4">
    <location>
        <begin position="45"/>
        <end position="189"/>
    </location>
</feature>
<keyword evidence="2" id="KW-0809">Transit peptide</keyword>
<dbReference type="Pfam" id="PF00675">
    <property type="entry name" value="Peptidase_M16"/>
    <property type="match status" value="1"/>
</dbReference>